<dbReference type="PANTHER" id="PTHR43553">
    <property type="entry name" value="HEAVY METAL TRANSPORTER"/>
    <property type="match status" value="1"/>
</dbReference>
<dbReference type="STRING" id="655353.SAMN04488056_101141"/>
<evidence type="ECO:0000256" key="2">
    <source>
        <dbReference type="ARBA" id="ARBA00022448"/>
    </source>
</evidence>
<evidence type="ECO:0000256" key="1">
    <source>
        <dbReference type="ARBA" id="ARBA00005417"/>
    </source>
</evidence>
<dbReference type="PANTHER" id="PTHR43553:SF24">
    <property type="entry name" value="ENERGY-COUPLING FACTOR TRANSPORTER ATP-BINDING PROTEIN ECFA1"/>
    <property type="match status" value="1"/>
</dbReference>
<evidence type="ECO:0000256" key="3">
    <source>
        <dbReference type="ARBA" id="ARBA00022741"/>
    </source>
</evidence>
<dbReference type="InterPro" id="IPR003593">
    <property type="entry name" value="AAA+_ATPase"/>
</dbReference>
<keyword evidence="3" id="KW-0547">Nucleotide-binding</keyword>
<evidence type="ECO:0000313" key="6">
    <source>
        <dbReference type="EMBL" id="SFN51221.1"/>
    </source>
</evidence>
<dbReference type="GO" id="GO:0042626">
    <property type="term" value="F:ATPase-coupled transmembrane transporter activity"/>
    <property type="evidence" value="ECO:0007669"/>
    <property type="project" value="TreeGrafter"/>
</dbReference>
<dbReference type="InterPro" id="IPR015856">
    <property type="entry name" value="ABC_transpr_CbiO/EcfA_su"/>
</dbReference>
<dbReference type="SUPFAM" id="SSF52540">
    <property type="entry name" value="P-loop containing nucleoside triphosphate hydrolases"/>
    <property type="match status" value="1"/>
</dbReference>
<evidence type="ECO:0000259" key="5">
    <source>
        <dbReference type="PROSITE" id="PS50893"/>
    </source>
</evidence>
<dbReference type="Pfam" id="PF00005">
    <property type="entry name" value="ABC_tran"/>
    <property type="match status" value="1"/>
</dbReference>
<evidence type="ECO:0000313" key="7">
    <source>
        <dbReference type="Proteomes" id="UP000199236"/>
    </source>
</evidence>
<dbReference type="EMBL" id="FOVR01000001">
    <property type="protein sequence ID" value="SFN51221.1"/>
    <property type="molecule type" value="Genomic_DNA"/>
</dbReference>
<proteinExistence type="inferred from homology"/>
<dbReference type="InterPro" id="IPR003439">
    <property type="entry name" value="ABC_transporter-like_ATP-bd"/>
</dbReference>
<comment type="similarity">
    <text evidence="1">Belongs to the ABC transporter superfamily.</text>
</comment>
<protein>
    <submittedName>
        <fullName evidence="6">Biotin transport system ATP-binding protein</fullName>
    </submittedName>
</protein>
<dbReference type="GO" id="GO:0005524">
    <property type="term" value="F:ATP binding"/>
    <property type="evidence" value="ECO:0007669"/>
    <property type="project" value="UniProtKB-KW"/>
</dbReference>
<dbReference type="GO" id="GO:0016887">
    <property type="term" value="F:ATP hydrolysis activity"/>
    <property type="evidence" value="ECO:0007669"/>
    <property type="project" value="InterPro"/>
</dbReference>
<keyword evidence="4 6" id="KW-0067">ATP-binding</keyword>
<dbReference type="CDD" id="cd03225">
    <property type="entry name" value="ABC_cobalt_CbiO_domain1"/>
    <property type="match status" value="1"/>
</dbReference>
<keyword evidence="7" id="KW-1185">Reference proteome</keyword>
<gene>
    <name evidence="6" type="ORF">SAMN04488056_101141</name>
</gene>
<dbReference type="AlphaFoldDB" id="A0A1I4ZLS1"/>
<dbReference type="SMART" id="SM00382">
    <property type="entry name" value="AAA"/>
    <property type="match status" value="1"/>
</dbReference>
<dbReference type="RefSeq" id="WP_210186612.1">
    <property type="nucleotide sequence ID" value="NZ_FOVR01000001.1"/>
</dbReference>
<feature type="domain" description="ABC transporter" evidence="5">
    <location>
        <begin position="6"/>
        <end position="232"/>
    </location>
</feature>
<dbReference type="PROSITE" id="PS50893">
    <property type="entry name" value="ABC_TRANSPORTER_2"/>
    <property type="match status" value="1"/>
</dbReference>
<sequence>MMNNAIVLDGVNHQLNDKPFFKDLSIELREKRIGLIGRNGSGKSTLARMISGLIEPEAGEIRVHGVDIAKDRKKAIETIGLIFQNPDHQIIFPTVEEEIAFGLESLSGNRKQAREGARSFLASFGRLDWAERGTFTLSQGQRHLVCLMAVLAMQPKAVLLDEPFAGLDWPTTRRLYHWLDGLEQQVVLVTHDIDHLESYDRILWLEKGQLIADGAPADVLPAYREKMERLVFSDDEILGPGLPATNGEQG</sequence>
<keyword evidence="2" id="KW-0813">Transport</keyword>
<dbReference type="GO" id="GO:0043190">
    <property type="term" value="C:ATP-binding cassette (ABC) transporter complex"/>
    <property type="evidence" value="ECO:0007669"/>
    <property type="project" value="TreeGrafter"/>
</dbReference>
<dbReference type="InterPro" id="IPR027417">
    <property type="entry name" value="P-loop_NTPase"/>
</dbReference>
<name>A0A1I4ZLS1_9HYPH</name>
<accession>A0A1I4ZLS1</accession>
<dbReference type="Proteomes" id="UP000199236">
    <property type="component" value="Unassembled WGS sequence"/>
</dbReference>
<evidence type="ECO:0000256" key="4">
    <source>
        <dbReference type="ARBA" id="ARBA00022840"/>
    </source>
</evidence>
<dbReference type="Gene3D" id="3.40.50.300">
    <property type="entry name" value="P-loop containing nucleotide triphosphate hydrolases"/>
    <property type="match status" value="1"/>
</dbReference>
<dbReference type="InterPro" id="IPR050095">
    <property type="entry name" value="ECF_ABC_transporter_ATP-bd"/>
</dbReference>
<reference evidence="6 7" key="1">
    <citation type="submission" date="2016-10" db="EMBL/GenBank/DDBJ databases">
        <authorList>
            <person name="de Groot N.N."/>
        </authorList>
    </citation>
    <scope>NUCLEOTIDE SEQUENCE [LARGE SCALE GENOMIC DNA]</scope>
    <source>
        <strain evidence="6 7">CGMCC 1.9157</strain>
    </source>
</reference>
<organism evidence="6 7">
    <name type="scientific">Cohaesibacter marisflavi</name>
    <dbReference type="NCBI Taxonomy" id="655353"/>
    <lineage>
        <taxon>Bacteria</taxon>
        <taxon>Pseudomonadati</taxon>
        <taxon>Pseudomonadota</taxon>
        <taxon>Alphaproteobacteria</taxon>
        <taxon>Hyphomicrobiales</taxon>
        <taxon>Cohaesibacteraceae</taxon>
    </lineage>
</organism>